<evidence type="ECO:0000313" key="2">
    <source>
        <dbReference type="Proteomes" id="UP000663836"/>
    </source>
</evidence>
<gene>
    <name evidence="1" type="ORF">JBS370_LOCUS38569</name>
</gene>
<name>A0A820EE42_9BILA</name>
<dbReference type="EMBL" id="CAJOBD010021648">
    <property type="protein sequence ID" value="CAF4247314.1"/>
    <property type="molecule type" value="Genomic_DNA"/>
</dbReference>
<proteinExistence type="predicted"/>
<accession>A0A820EE42</accession>
<dbReference type="Proteomes" id="UP000663836">
    <property type="component" value="Unassembled WGS sequence"/>
</dbReference>
<sequence>CVHHLLKFSANSLLGNNLCLTACGTQSLAEYNAEIIDLKKSLNRTISHQKEEPTRRRDQIDELQKRLDITDKYKNFILFE</sequence>
<protein>
    <submittedName>
        <fullName evidence="1">Uncharacterized protein</fullName>
    </submittedName>
</protein>
<evidence type="ECO:0000313" key="1">
    <source>
        <dbReference type="EMBL" id="CAF4247314.1"/>
    </source>
</evidence>
<reference evidence="1" key="1">
    <citation type="submission" date="2021-02" db="EMBL/GenBank/DDBJ databases">
        <authorList>
            <person name="Nowell W R."/>
        </authorList>
    </citation>
    <scope>NUCLEOTIDE SEQUENCE</scope>
</reference>
<organism evidence="1 2">
    <name type="scientific">Rotaria sordida</name>
    <dbReference type="NCBI Taxonomy" id="392033"/>
    <lineage>
        <taxon>Eukaryota</taxon>
        <taxon>Metazoa</taxon>
        <taxon>Spiralia</taxon>
        <taxon>Gnathifera</taxon>
        <taxon>Rotifera</taxon>
        <taxon>Eurotatoria</taxon>
        <taxon>Bdelloidea</taxon>
        <taxon>Philodinida</taxon>
        <taxon>Philodinidae</taxon>
        <taxon>Rotaria</taxon>
    </lineage>
</organism>
<feature type="non-terminal residue" evidence="1">
    <location>
        <position position="1"/>
    </location>
</feature>
<dbReference type="AlphaFoldDB" id="A0A820EE42"/>
<comment type="caution">
    <text evidence="1">The sequence shown here is derived from an EMBL/GenBank/DDBJ whole genome shotgun (WGS) entry which is preliminary data.</text>
</comment>